<feature type="chain" id="PRO_5016423966" description="Secreted protein" evidence="2">
    <location>
        <begin position="19"/>
        <end position="92"/>
    </location>
</feature>
<evidence type="ECO:0000313" key="3">
    <source>
        <dbReference type="EMBL" id="PWY99397.1"/>
    </source>
</evidence>
<proteinExistence type="predicted"/>
<evidence type="ECO:0008006" key="5">
    <source>
        <dbReference type="Google" id="ProtNLM"/>
    </source>
</evidence>
<accession>A0A317XNE0</accession>
<dbReference type="Proteomes" id="UP000246740">
    <property type="component" value="Unassembled WGS sequence"/>
</dbReference>
<evidence type="ECO:0000256" key="1">
    <source>
        <dbReference type="SAM" id="MobiDB-lite"/>
    </source>
</evidence>
<dbReference type="EMBL" id="KZ819195">
    <property type="protein sequence ID" value="PWY99397.1"/>
    <property type="molecule type" value="Genomic_DNA"/>
</dbReference>
<feature type="compositionally biased region" description="Basic and acidic residues" evidence="1">
    <location>
        <begin position="29"/>
        <end position="40"/>
    </location>
</feature>
<gene>
    <name evidence="3" type="ORF">BCV70DRAFT_117817</name>
</gene>
<feature type="region of interest" description="Disordered" evidence="1">
    <location>
        <begin position="20"/>
        <end position="40"/>
    </location>
</feature>
<sequence>MPLLLLGFYTSVWPAGDAHSTAIAGNRGGGDRQATHEERQQPDSICAGLISWPDLTTVAALGALELEAVTAPKPAIVSLRSEPNRSALYSLL</sequence>
<keyword evidence="4" id="KW-1185">Reference proteome</keyword>
<dbReference type="AlphaFoldDB" id="A0A317XNE0"/>
<dbReference type="InParanoid" id="A0A317XNE0"/>
<protein>
    <recommendedName>
        <fullName evidence="5">Secreted protein</fullName>
    </recommendedName>
</protein>
<feature type="signal peptide" evidence="2">
    <location>
        <begin position="1"/>
        <end position="18"/>
    </location>
</feature>
<organism evidence="3 4">
    <name type="scientific">Testicularia cyperi</name>
    <dbReference type="NCBI Taxonomy" id="1882483"/>
    <lineage>
        <taxon>Eukaryota</taxon>
        <taxon>Fungi</taxon>
        <taxon>Dikarya</taxon>
        <taxon>Basidiomycota</taxon>
        <taxon>Ustilaginomycotina</taxon>
        <taxon>Ustilaginomycetes</taxon>
        <taxon>Ustilaginales</taxon>
        <taxon>Anthracoideaceae</taxon>
        <taxon>Testicularia</taxon>
    </lineage>
</organism>
<evidence type="ECO:0000313" key="4">
    <source>
        <dbReference type="Proteomes" id="UP000246740"/>
    </source>
</evidence>
<keyword evidence="2" id="KW-0732">Signal</keyword>
<reference evidence="3 4" key="1">
    <citation type="journal article" date="2018" name="Mol. Biol. Evol.">
        <title>Broad Genomic Sampling Reveals a Smut Pathogenic Ancestry of the Fungal Clade Ustilaginomycotina.</title>
        <authorList>
            <person name="Kijpornyongpan T."/>
            <person name="Mondo S.J."/>
            <person name="Barry K."/>
            <person name="Sandor L."/>
            <person name="Lee J."/>
            <person name="Lipzen A."/>
            <person name="Pangilinan J."/>
            <person name="LaButti K."/>
            <person name="Hainaut M."/>
            <person name="Henrissat B."/>
            <person name="Grigoriev I.V."/>
            <person name="Spatafora J.W."/>
            <person name="Aime M.C."/>
        </authorList>
    </citation>
    <scope>NUCLEOTIDE SEQUENCE [LARGE SCALE GENOMIC DNA]</scope>
    <source>
        <strain evidence="3 4">MCA 3645</strain>
    </source>
</reference>
<name>A0A317XNE0_9BASI</name>
<evidence type="ECO:0000256" key="2">
    <source>
        <dbReference type="SAM" id="SignalP"/>
    </source>
</evidence>